<dbReference type="PANTHER" id="PTHR30336:SF4">
    <property type="entry name" value="ENVELOPE BIOGENESIS FACTOR ELYC"/>
    <property type="match status" value="1"/>
</dbReference>
<dbReference type="InterPro" id="IPR014729">
    <property type="entry name" value="Rossmann-like_a/b/a_fold"/>
</dbReference>
<feature type="chain" id="PRO_5017370107" evidence="1">
    <location>
        <begin position="23"/>
        <end position="230"/>
    </location>
</feature>
<name>A0A395JIY3_9GAMM</name>
<dbReference type="InterPro" id="IPR003848">
    <property type="entry name" value="DUF218"/>
</dbReference>
<feature type="signal peptide" evidence="1">
    <location>
        <begin position="1"/>
        <end position="22"/>
    </location>
</feature>
<gene>
    <name evidence="3" type="ORF">DFR28_105236</name>
</gene>
<dbReference type="InParanoid" id="A0A395JIY3"/>
<feature type="domain" description="DUF218" evidence="2">
    <location>
        <begin position="45"/>
        <end position="212"/>
    </location>
</feature>
<dbReference type="GO" id="GO:0000270">
    <property type="term" value="P:peptidoglycan metabolic process"/>
    <property type="evidence" value="ECO:0007669"/>
    <property type="project" value="TreeGrafter"/>
</dbReference>
<dbReference type="InterPro" id="IPR051599">
    <property type="entry name" value="Cell_Envelope_Assoc"/>
</dbReference>
<comment type="caution">
    <text evidence="3">The sequence shown here is derived from an EMBL/GenBank/DDBJ whole genome shotgun (WGS) entry which is preliminary data.</text>
</comment>
<dbReference type="Pfam" id="PF02698">
    <property type="entry name" value="DUF218"/>
    <property type="match status" value="1"/>
</dbReference>
<dbReference type="CDD" id="cd06259">
    <property type="entry name" value="YdcF-like"/>
    <property type="match status" value="1"/>
</dbReference>
<accession>A0A395JIY3</accession>
<dbReference type="PANTHER" id="PTHR30336">
    <property type="entry name" value="INNER MEMBRANE PROTEIN, PROBABLE PERMEASE"/>
    <property type="match status" value="1"/>
</dbReference>
<evidence type="ECO:0000313" key="3">
    <source>
        <dbReference type="EMBL" id="RBP48897.1"/>
    </source>
</evidence>
<sequence length="230" mass="25285">MARVFGVLCVTVFLLASNPRVAAWLASSLEQQYPQNRLEDIAEHDAIIVLGGGLRIPLPPAQHTQLGHGSDRFWYAARLYKANKARYIIVAGGNVFEQPGMHGEAYYAKQLFTEWGVPGEAILLEDQSRTTAENSQAMRTLLDDQKVESALLVTSALHMPRAYDLFKPLDIAITPASADVLIRDAQWPGVLDWIPSASALQLSTVALHEYYGAWFNHISSALKALIAKGS</sequence>
<evidence type="ECO:0000259" key="2">
    <source>
        <dbReference type="Pfam" id="PF02698"/>
    </source>
</evidence>
<dbReference type="EMBL" id="QNRT01000005">
    <property type="protein sequence ID" value="RBP48897.1"/>
    <property type="molecule type" value="Genomic_DNA"/>
</dbReference>
<keyword evidence="1" id="KW-0732">Signal</keyword>
<dbReference type="Gene3D" id="3.40.50.620">
    <property type="entry name" value="HUPs"/>
    <property type="match status" value="1"/>
</dbReference>
<dbReference type="AlphaFoldDB" id="A0A395JIY3"/>
<organism evidence="3 4">
    <name type="scientific">Arenicella xantha</name>
    <dbReference type="NCBI Taxonomy" id="644221"/>
    <lineage>
        <taxon>Bacteria</taxon>
        <taxon>Pseudomonadati</taxon>
        <taxon>Pseudomonadota</taxon>
        <taxon>Gammaproteobacteria</taxon>
        <taxon>Arenicellales</taxon>
        <taxon>Arenicellaceae</taxon>
        <taxon>Arenicella</taxon>
    </lineage>
</organism>
<reference evidence="3 4" key="1">
    <citation type="submission" date="2018-06" db="EMBL/GenBank/DDBJ databases">
        <title>Genomic Encyclopedia of Type Strains, Phase IV (KMG-IV): sequencing the most valuable type-strain genomes for metagenomic binning, comparative biology and taxonomic classification.</title>
        <authorList>
            <person name="Goeker M."/>
        </authorList>
    </citation>
    <scope>NUCLEOTIDE SEQUENCE [LARGE SCALE GENOMIC DNA]</scope>
    <source>
        <strain evidence="3 4">DSM 24032</strain>
    </source>
</reference>
<dbReference type="Proteomes" id="UP000253083">
    <property type="component" value="Unassembled WGS sequence"/>
</dbReference>
<evidence type="ECO:0000256" key="1">
    <source>
        <dbReference type="SAM" id="SignalP"/>
    </source>
</evidence>
<evidence type="ECO:0000313" key="4">
    <source>
        <dbReference type="Proteomes" id="UP000253083"/>
    </source>
</evidence>
<dbReference type="GO" id="GO:0005886">
    <property type="term" value="C:plasma membrane"/>
    <property type="evidence" value="ECO:0007669"/>
    <property type="project" value="TreeGrafter"/>
</dbReference>
<proteinExistence type="predicted"/>
<protein>
    <submittedName>
        <fullName evidence="3">Uncharacterized SAM-binding protein YcdF (DUF218 family)</fullName>
    </submittedName>
</protein>
<dbReference type="GO" id="GO:0043164">
    <property type="term" value="P:Gram-negative-bacterium-type cell wall biogenesis"/>
    <property type="evidence" value="ECO:0007669"/>
    <property type="project" value="TreeGrafter"/>
</dbReference>
<dbReference type="FunCoup" id="A0A395JIY3">
    <property type="interactions" value="85"/>
</dbReference>
<keyword evidence="4" id="KW-1185">Reference proteome</keyword>